<dbReference type="Pfam" id="PF00188">
    <property type="entry name" value="CAP"/>
    <property type="match status" value="1"/>
</dbReference>
<evidence type="ECO:0000256" key="1">
    <source>
        <dbReference type="ARBA" id="ARBA00004613"/>
    </source>
</evidence>
<evidence type="ECO:0000256" key="4">
    <source>
        <dbReference type="ARBA" id="ARBA00022729"/>
    </source>
</evidence>
<gene>
    <name evidence="8" type="primary">antr</name>
</gene>
<evidence type="ECO:0000256" key="2">
    <source>
        <dbReference type="ARBA" id="ARBA00009923"/>
    </source>
</evidence>
<dbReference type="Proteomes" id="UP001652661">
    <property type="component" value="Chromosome 2R"/>
</dbReference>
<dbReference type="PIRSF" id="PIRSF038921">
    <property type="entry name" value="P14a"/>
    <property type="match status" value="1"/>
</dbReference>
<dbReference type="RefSeq" id="XP_017027084.1">
    <property type="nucleotide sequence ID" value="XM_017171595.3"/>
</dbReference>
<name>A0A6P4IUJ3_DROKI</name>
<proteinExistence type="inferred from homology"/>
<dbReference type="CDD" id="cd05380">
    <property type="entry name" value="CAP_euk"/>
    <property type="match status" value="1"/>
</dbReference>
<reference evidence="8" key="2">
    <citation type="submission" date="2025-08" db="UniProtKB">
        <authorList>
            <consortium name="RefSeq"/>
        </authorList>
    </citation>
    <scope>IDENTIFICATION</scope>
    <source>
        <strain evidence="8">14028-0561.14</strain>
        <tissue evidence="8">Whole fly</tissue>
    </source>
</reference>
<dbReference type="GO" id="GO:0005576">
    <property type="term" value="C:extracellular region"/>
    <property type="evidence" value="ECO:0007669"/>
    <property type="project" value="UniProtKB-SubCell"/>
</dbReference>
<feature type="chain" id="PRO_5027729522" evidence="5">
    <location>
        <begin position="20"/>
        <end position="275"/>
    </location>
</feature>
<dbReference type="AlphaFoldDB" id="A0A6P4IUJ3"/>
<reference evidence="7" key="1">
    <citation type="submission" date="2025-05" db="UniProtKB">
        <authorList>
            <consortium name="RefSeq"/>
        </authorList>
    </citation>
    <scope>NUCLEOTIDE SEQUENCE [LARGE SCALE GENOMIC DNA]</scope>
    <source>
        <strain evidence="7">14028-0561.14</strain>
    </source>
</reference>
<comment type="similarity">
    <text evidence="2">Belongs to the CRISP family.</text>
</comment>
<dbReference type="OrthoDB" id="414826at2759"/>
<keyword evidence="7" id="KW-1185">Reference proteome</keyword>
<sequence>MKHLKLLLVCVSACVMTLGAKDPHIKPTLCRPDLCPHSQNHLGCLSNNTFGKKCGDNNYIINVNGGLRLSILDRINVMRNYIASGAGHLPAAARMPTMGWDTNLQRLADLQARQCDENGWFCANMDKYHYVATTETKVMVSWRTVIHQVILVGLLPELFLDALGCKMGTEYRLEPIKQGSCVGHYVPLIEDHGDRMGCALRLKTDKNTTREDRTVVLHLICHFSRSNVNRQKHYEEAKDPTSKCVTGPNHLYPYLCSTDEVVDANEIMEEPADSP</sequence>
<evidence type="ECO:0000256" key="5">
    <source>
        <dbReference type="SAM" id="SignalP"/>
    </source>
</evidence>
<dbReference type="InterPro" id="IPR014044">
    <property type="entry name" value="CAP_dom"/>
</dbReference>
<keyword evidence="4 5" id="KW-0732">Signal</keyword>
<comment type="subcellular location">
    <subcellularLocation>
        <location evidence="1">Secreted</location>
    </subcellularLocation>
</comment>
<dbReference type="SUPFAM" id="SSF55797">
    <property type="entry name" value="PR-1-like"/>
    <property type="match status" value="1"/>
</dbReference>
<evidence type="ECO:0000313" key="8">
    <source>
        <dbReference type="RefSeq" id="XP_017027084.1"/>
    </source>
</evidence>
<dbReference type="InterPro" id="IPR034763">
    <property type="entry name" value="P14a_insect"/>
</dbReference>
<evidence type="ECO:0000259" key="6">
    <source>
        <dbReference type="Pfam" id="PF00188"/>
    </source>
</evidence>
<evidence type="ECO:0000256" key="3">
    <source>
        <dbReference type="ARBA" id="ARBA00022525"/>
    </source>
</evidence>
<dbReference type="InterPro" id="IPR035940">
    <property type="entry name" value="CAP_sf"/>
</dbReference>
<organism evidence="7 8">
    <name type="scientific">Drosophila kikkawai</name>
    <name type="common">Fruit fly</name>
    <dbReference type="NCBI Taxonomy" id="30033"/>
    <lineage>
        <taxon>Eukaryota</taxon>
        <taxon>Metazoa</taxon>
        <taxon>Ecdysozoa</taxon>
        <taxon>Arthropoda</taxon>
        <taxon>Hexapoda</taxon>
        <taxon>Insecta</taxon>
        <taxon>Pterygota</taxon>
        <taxon>Neoptera</taxon>
        <taxon>Endopterygota</taxon>
        <taxon>Diptera</taxon>
        <taxon>Brachycera</taxon>
        <taxon>Muscomorpha</taxon>
        <taxon>Ephydroidea</taxon>
        <taxon>Drosophilidae</taxon>
        <taxon>Drosophila</taxon>
        <taxon>Sophophora</taxon>
    </lineage>
</organism>
<keyword evidence="3" id="KW-0964">Secreted</keyword>
<protein>
    <submittedName>
        <fullName evidence="8">Venom allergen-1</fullName>
    </submittedName>
</protein>
<dbReference type="Gene3D" id="3.40.33.10">
    <property type="entry name" value="CAP"/>
    <property type="match status" value="1"/>
</dbReference>
<accession>A0A6P4IUJ3</accession>
<evidence type="ECO:0000313" key="7">
    <source>
        <dbReference type="Proteomes" id="UP001652661"/>
    </source>
</evidence>
<feature type="domain" description="SCP" evidence="6">
    <location>
        <begin position="72"/>
        <end position="204"/>
    </location>
</feature>
<feature type="signal peptide" evidence="5">
    <location>
        <begin position="1"/>
        <end position="19"/>
    </location>
</feature>